<dbReference type="Gene3D" id="3.40.50.12780">
    <property type="entry name" value="N-terminal domain of ligase-like"/>
    <property type="match status" value="1"/>
</dbReference>
<dbReference type="PANTHER" id="PTHR43201">
    <property type="entry name" value="ACYL-COA SYNTHETASE"/>
    <property type="match status" value="1"/>
</dbReference>
<keyword evidence="2" id="KW-0436">Ligase</keyword>
<dbReference type="Pfam" id="PF13193">
    <property type="entry name" value="AMP-binding_C"/>
    <property type="match status" value="1"/>
</dbReference>
<organism evidence="5 6">
    <name type="scientific">Actinomycetospora endophytica</name>
    <dbReference type="NCBI Taxonomy" id="2291215"/>
    <lineage>
        <taxon>Bacteria</taxon>
        <taxon>Bacillati</taxon>
        <taxon>Actinomycetota</taxon>
        <taxon>Actinomycetes</taxon>
        <taxon>Pseudonocardiales</taxon>
        <taxon>Pseudonocardiaceae</taxon>
        <taxon>Actinomycetospora</taxon>
    </lineage>
</organism>
<proteinExistence type="inferred from homology"/>
<sequence length="502" mass="52307">MNANVERAPGLVADLLARGAPTTTVFLAARGIGSLTRADLRDALDAWRAALDRAGVPAGGRVAIVVDDPLVLAAVHLAVMGAGRCSVPLDPGAPGPELRRALRRCGAGVLVADDDAAARVPELPRARPDRRGLPGAVPASCGTLVPGGPVTPLGDGAATLLSTSGSTGEPKGVLLDEERLVHVARAVAEHLELTPDDRGLTPLPLFHVNAQVIGLLATLVAGSSLVLDRRFRRSDFWACARAHDVTWINVVPAILTVLAREEDPPLVPPRLRLVRSASAPLPVAVRDAVQALTGVPVLESYGMTEAASQITAVPLHEVCPDGSVGRPAGADVAVRRPNGAAAAAGERGRVWIRGAGVVTGYEGGRSAERFDDDGWLDSGDVGHLDDAGFLHLAGRDDDVINRGGELLHPREVEEVLLSDPRVAEAVVVGLPHEVLGAVPVACVRTIGGPSEEDMAADLDARCRSQLARWKCPVQVVVLDDLPRGSTGKVRRADVRELVSPAS</sequence>
<evidence type="ECO:0000259" key="3">
    <source>
        <dbReference type="Pfam" id="PF00501"/>
    </source>
</evidence>
<dbReference type="InterPro" id="IPR000873">
    <property type="entry name" value="AMP-dep_synth/lig_dom"/>
</dbReference>
<dbReference type="Pfam" id="PF00501">
    <property type="entry name" value="AMP-binding"/>
    <property type="match status" value="1"/>
</dbReference>
<protein>
    <submittedName>
        <fullName evidence="5">AMP-binding protein</fullName>
    </submittedName>
</protein>
<feature type="domain" description="AMP-binding enzyme C-terminal" evidence="4">
    <location>
        <begin position="411"/>
        <end position="488"/>
    </location>
</feature>
<gene>
    <name evidence="5" type="ORF">LQ327_21680</name>
</gene>
<reference evidence="5 6" key="1">
    <citation type="submission" date="2021-11" db="EMBL/GenBank/DDBJ databases">
        <title>Draft genome sequence of Actinomycetospora sp. SF1 isolated from the rhizosphere soil.</title>
        <authorList>
            <person name="Duangmal K."/>
            <person name="Chantavorakit T."/>
        </authorList>
    </citation>
    <scope>NUCLEOTIDE SEQUENCE [LARGE SCALE GENOMIC DNA]</scope>
    <source>
        <strain evidence="5 6">TBRC 5722</strain>
    </source>
</reference>
<dbReference type="Gene3D" id="3.30.300.30">
    <property type="match status" value="1"/>
</dbReference>
<evidence type="ECO:0000313" key="5">
    <source>
        <dbReference type="EMBL" id="MCD2195985.1"/>
    </source>
</evidence>
<dbReference type="RefSeq" id="WP_230737844.1">
    <property type="nucleotide sequence ID" value="NZ_JAJNDB010000005.1"/>
</dbReference>
<evidence type="ECO:0000256" key="1">
    <source>
        <dbReference type="ARBA" id="ARBA00006432"/>
    </source>
</evidence>
<evidence type="ECO:0000256" key="2">
    <source>
        <dbReference type="ARBA" id="ARBA00022598"/>
    </source>
</evidence>
<dbReference type="InterPro" id="IPR025110">
    <property type="entry name" value="AMP-bd_C"/>
</dbReference>
<dbReference type="InterPro" id="IPR045851">
    <property type="entry name" value="AMP-bd_C_sf"/>
</dbReference>
<dbReference type="EMBL" id="JAJNDB010000005">
    <property type="protein sequence ID" value="MCD2195985.1"/>
    <property type="molecule type" value="Genomic_DNA"/>
</dbReference>
<dbReference type="Proteomes" id="UP001199469">
    <property type="component" value="Unassembled WGS sequence"/>
</dbReference>
<accession>A0ABS8PCH2</accession>
<feature type="domain" description="AMP-dependent synthetase/ligase" evidence="3">
    <location>
        <begin position="23"/>
        <end position="361"/>
    </location>
</feature>
<keyword evidence="6" id="KW-1185">Reference proteome</keyword>
<dbReference type="SUPFAM" id="SSF56801">
    <property type="entry name" value="Acetyl-CoA synthetase-like"/>
    <property type="match status" value="1"/>
</dbReference>
<comment type="similarity">
    <text evidence="1">Belongs to the ATP-dependent AMP-binding enzyme family.</text>
</comment>
<evidence type="ECO:0000259" key="4">
    <source>
        <dbReference type="Pfam" id="PF13193"/>
    </source>
</evidence>
<dbReference type="InterPro" id="IPR042099">
    <property type="entry name" value="ANL_N_sf"/>
</dbReference>
<comment type="caution">
    <text evidence="5">The sequence shown here is derived from an EMBL/GenBank/DDBJ whole genome shotgun (WGS) entry which is preliminary data.</text>
</comment>
<dbReference type="PANTHER" id="PTHR43201:SF5">
    <property type="entry name" value="MEDIUM-CHAIN ACYL-COA LIGASE ACSF2, MITOCHONDRIAL"/>
    <property type="match status" value="1"/>
</dbReference>
<evidence type="ECO:0000313" key="6">
    <source>
        <dbReference type="Proteomes" id="UP001199469"/>
    </source>
</evidence>
<name>A0ABS8PCH2_9PSEU</name>